<dbReference type="PANTHER" id="PTHR11388:SF100">
    <property type="entry name" value="SOLUTE CARRIER ORGANIC ANION TRANSPORTER FAMILY MEMBER 4A1"/>
    <property type="match status" value="1"/>
</dbReference>
<feature type="transmembrane region" description="Helical" evidence="1">
    <location>
        <begin position="245"/>
        <end position="265"/>
    </location>
</feature>
<feature type="transmembrane region" description="Helical" evidence="1">
    <location>
        <begin position="328"/>
        <end position="351"/>
    </location>
</feature>
<dbReference type="SMART" id="SM00450">
    <property type="entry name" value="RHOD"/>
    <property type="match status" value="1"/>
</dbReference>
<dbReference type="PANTHER" id="PTHR11388">
    <property type="entry name" value="ORGANIC ANION TRANSPORTER"/>
    <property type="match status" value="1"/>
</dbReference>
<accession>C3Z6F0</accession>
<dbReference type="EMBL" id="GG666587">
    <property type="protein sequence ID" value="EEN51894.1"/>
    <property type="molecule type" value="Genomic_DNA"/>
</dbReference>
<feature type="transmembrane region" description="Helical" evidence="1">
    <location>
        <begin position="388"/>
        <end position="407"/>
    </location>
</feature>
<feature type="domain" description="Rhodanese" evidence="2">
    <location>
        <begin position="52"/>
        <end position="157"/>
    </location>
</feature>
<protein>
    <recommendedName>
        <fullName evidence="2">Rhodanese domain-containing protein</fullName>
    </recommendedName>
</protein>
<evidence type="ECO:0000259" key="2">
    <source>
        <dbReference type="PROSITE" id="PS50206"/>
    </source>
</evidence>
<feature type="transmembrane region" description="Helical" evidence="1">
    <location>
        <begin position="357"/>
        <end position="376"/>
    </location>
</feature>
<dbReference type="eggNOG" id="KOG3626">
    <property type="taxonomic scope" value="Eukaryota"/>
</dbReference>
<proteinExistence type="predicted"/>
<gene>
    <name evidence="3" type="ORF">BRAFLDRAFT_131606</name>
</gene>
<name>C3Z6F0_BRAFL</name>
<keyword evidence="1" id="KW-1133">Transmembrane helix</keyword>
<dbReference type="PROSITE" id="PS50206">
    <property type="entry name" value="RHODANESE_3"/>
    <property type="match status" value="1"/>
</dbReference>
<keyword evidence="1" id="KW-0472">Membrane</keyword>
<organism>
    <name type="scientific">Branchiostoma floridae</name>
    <name type="common">Florida lancelet</name>
    <name type="synonym">Amphioxus</name>
    <dbReference type="NCBI Taxonomy" id="7739"/>
    <lineage>
        <taxon>Eukaryota</taxon>
        <taxon>Metazoa</taxon>
        <taxon>Chordata</taxon>
        <taxon>Cephalochordata</taxon>
        <taxon>Leptocardii</taxon>
        <taxon>Amphioxiformes</taxon>
        <taxon>Branchiostomatidae</taxon>
        <taxon>Branchiostoma</taxon>
    </lineage>
</organism>
<dbReference type="InterPro" id="IPR004156">
    <property type="entry name" value="OATP"/>
</dbReference>
<dbReference type="GO" id="GO:0055085">
    <property type="term" value="P:transmembrane transport"/>
    <property type="evidence" value="ECO:0007669"/>
    <property type="project" value="InterPro"/>
</dbReference>
<dbReference type="Gene3D" id="3.40.250.10">
    <property type="entry name" value="Rhodanese-like domain"/>
    <property type="match status" value="1"/>
</dbReference>
<dbReference type="AlphaFoldDB" id="C3Z6F0"/>
<dbReference type="GO" id="GO:0016020">
    <property type="term" value="C:membrane"/>
    <property type="evidence" value="ECO:0007669"/>
    <property type="project" value="InterPro"/>
</dbReference>
<dbReference type="InterPro" id="IPR036873">
    <property type="entry name" value="Rhodanese-like_dom_sf"/>
</dbReference>
<sequence length="415" mass="45723">MASTETTTTEANSPSWSMWLMCKSMRTKFPSVRQMATEELDRLLKAQQASEGSNEVLLLDSRPVEEYDISHIPDAVRVDHNGDLTPALDRIRQENDTSRPLSVVAYCSLGYRSSVVAKRLEEELNKLPSGSSNRPISIYNLEGSLFKWANEGRAMEDSEGKKTALAHPYSIVKERKMASAHGVQFLGIRKVADDIMVTNVTSVSSSRQSDRKDHHLDDGRDQVDTRYGWGKFKPDCLQVFNNPKWFLFFVSCAAFAQGAIANGFFNSALTTLEKRFQLLSSQTAQVLNGAGSTSVYILAPQYMEQSVPPASAGIYQGKPPGGVADPRWLGAWWVGHVGCICLAWLLVLPIAGYPKELPGAIILVGCIIGSLLSGPVMKWKRMGVTGNLKMCVVLTAILFLLSPVMLLKCETVDNR</sequence>
<dbReference type="CDD" id="cd00158">
    <property type="entry name" value="RHOD"/>
    <property type="match status" value="1"/>
</dbReference>
<dbReference type="Pfam" id="PF00581">
    <property type="entry name" value="Rhodanese"/>
    <property type="match status" value="1"/>
</dbReference>
<dbReference type="InParanoid" id="C3Z6F0"/>
<dbReference type="Pfam" id="PF03137">
    <property type="entry name" value="OATP"/>
    <property type="match status" value="2"/>
</dbReference>
<dbReference type="InterPro" id="IPR001763">
    <property type="entry name" value="Rhodanese-like_dom"/>
</dbReference>
<evidence type="ECO:0000313" key="3">
    <source>
        <dbReference type="EMBL" id="EEN51894.1"/>
    </source>
</evidence>
<evidence type="ECO:0000256" key="1">
    <source>
        <dbReference type="SAM" id="Phobius"/>
    </source>
</evidence>
<dbReference type="SUPFAM" id="SSF52821">
    <property type="entry name" value="Rhodanese/Cell cycle control phosphatase"/>
    <property type="match status" value="1"/>
</dbReference>
<reference evidence="3" key="1">
    <citation type="journal article" date="2008" name="Nature">
        <title>The amphioxus genome and the evolution of the chordate karyotype.</title>
        <authorList>
            <consortium name="US DOE Joint Genome Institute (JGI-PGF)"/>
            <person name="Putnam N.H."/>
            <person name="Butts T."/>
            <person name="Ferrier D.E.K."/>
            <person name="Furlong R.F."/>
            <person name="Hellsten U."/>
            <person name="Kawashima T."/>
            <person name="Robinson-Rechavi M."/>
            <person name="Shoguchi E."/>
            <person name="Terry A."/>
            <person name="Yu J.-K."/>
            <person name="Benito-Gutierrez E.L."/>
            <person name="Dubchak I."/>
            <person name="Garcia-Fernandez J."/>
            <person name="Gibson-Brown J.J."/>
            <person name="Grigoriev I.V."/>
            <person name="Horton A.C."/>
            <person name="de Jong P.J."/>
            <person name="Jurka J."/>
            <person name="Kapitonov V.V."/>
            <person name="Kohara Y."/>
            <person name="Kuroki Y."/>
            <person name="Lindquist E."/>
            <person name="Lucas S."/>
            <person name="Osoegawa K."/>
            <person name="Pennacchio L.A."/>
            <person name="Salamov A.A."/>
            <person name="Satou Y."/>
            <person name="Sauka-Spengler T."/>
            <person name="Schmutz J."/>
            <person name="Shin-I T."/>
            <person name="Toyoda A."/>
            <person name="Bronner-Fraser M."/>
            <person name="Fujiyama A."/>
            <person name="Holland L.Z."/>
            <person name="Holland P.W.H."/>
            <person name="Satoh N."/>
            <person name="Rokhsar D.S."/>
        </authorList>
    </citation>
    <scope>NUCLEOTIDE SEQUENCE [LARGE SCALE GENOMIC DNA]</scope>
    <source>
        <strain evidence="3">S238N-H82</strain>
        <tissue evidence="3">Testes</tissue>
    </source>
</reference>
<keyword evidence="1" id="KW-0812">Transmembrane</keyword>